<evidence type="ECO:0000256" key="7">
    <source>
        <dbReference type="SAM" id="SignalP"/>
    </source>
</evidence>
<sequence length="609" mass="66340">MMSLTFFNLAVLLAGTCVANGNQHHHKPTSPYCGLNVTYKKSCICETTPGVNSFSGYVHLPSSLLTDTQDPSDPYNISTFFWYFESRNDPRAAPLTIWLAGGPGEASSFSAVTENGPCYVNEFSNATILNPHSLNQHSNVLYIDQPVQAGFSYSTYMNSTFNFNNLNPYASSITPVDAYDGEVPAENATFKYGLWADQDPNRTANTTENAMKPLWHFLQGWLENFPEYKTRDQRVNIWGNSYGGFWTTGLTSYILDQNARIRNNTIPGRIINVNTLGMTNGCVDAHITAESIGDIIYNNTYGTHFLSADINAEVQNNLTQSGGCYDQIDQCQALAALSDPNGNGNNDTVNELCATALTYCFAYGGSGAYSALSGRSVFDMAQPALAPYPPYYAIGYLNRQDVREELGVPVMFSQNAASVQSNFVAITGDAARFDGMRALDQALTAGVKAAFVFGDRDTRCNWLNGEAVTNTASWPGKQHFSTAGYENTKINSTYIGGLTRQFQNLSFTRVFQAGHAAGYFQPQTVLEIFERSSVWDTDVATGTRLLATDGNYSTSGPISAWSHFEVLPDVPTPVCNIWAAAEACTDEQLAALADGSAIIEDDIVVSPTA</sequence>
<dbReference type="STRING" id="1043003.A0A074VTG6"/>
<evidence type="ECO:0000256" key="5">
    <source>
        <dbReference type="ARBA" id="ARBA00022801"/>
    </source>
</evidence>
<dbReference type="GeneID" id="63919505"/>
<evidence type="ECO:0000256" key="6">
    <source>
        <dbReference type="ARBA" id="ARBA00023180"/>
    </source>
</evidence>
<evidence type="ECO:0000313" key="8">
    <source>
        <dbReference type="EMBL" id="KEQ64065.1"/>
    </source>
</evidence>
<dbReference type="GO" id="GO:0000324">
    <property type="term" value="C:fungal-type vacuole"/>
    <property type="evidence" value="ECO:0007669"/>
    <property type="project" value="TreeGrafter"/>
</dbReference>
<dbReference type="AlphaFoldDB" id="A0A074VTG6"/>
<dbReference type="SUPFAM" id="SSF53474">
    <property type="entry name" value="alpha/beta-Hydrolases"/>
    <property type="match status" value="1"/>
</dbReference>
<dbReference type="GO" id="GO:0004185">
    <property type="term" value="F:serine-type carboxypeptidase activity"/>
    <property type="evidence" value="ECO:0007669"/>
    <property type="project" value="InterPro"/>
</dbReference>
<dbReference type="InterPro" id="IPR029058">
    <property type="entry name" value="AB_hydrolase_fold"/>
</dbReference>
<dbReference type="PANTHER" id="PTHR11802:SF189">
    <property type="entry name" value="CARBOXYPEPTIDASE"/>
    <property type="match status" value="1"/>
</dbReference>
<proteinExistence type="inferred from homology"/>
<dbReference type="Gene3D" id="3.40.50.1820">
    <property type="entry name" value="alpha/beta hydrolase"/>
    <property type="match status" value="1"/>
</dbReference>
<protein>
    <submittedName>
        <fullName evidence="8">Alpha/beta-hydrolase</fullName>
    </submittedName>
</protein>
<keyword evidence="2" id="KW-0121">Carboxypeptidase</keyword>
<evidence type="ECO:0000313" key="9">
    <source>
        <dbReference type="Proteomes" id="UP000030672"/>
    </source>
</evidence>
<dbReference type="InterPro" id="IPR001563">
    <property type="entry name" value="Peptidase_S10"/>
</dbReference>
<keyword evidence="4 7" id="KW-0732">Signal</keyword>
<evidence type="ECO:0000256" key="4">
    <source>
        <dbReference type="ARBA" id="ARBA00022729"/>
    </source>
</evidence>
<keyword evidence="6" id="KW-0325">Glycoprotein</keyword>
<keyword evidence="3" id="KW-0645">Protease</keyword>
<organism evidence="8 9">
    <name type="scientific">Aureobasidium melanogenum (strain CBS 110374)</name>
    <name type="common">Aureobasidium pullulans var. melanogenum</name>
    <dbReference type="NCBI Taxonomy" id="1043003"/>
    <lineage>
        <taxon>Eukaryota</taxon>
        <taxon>Fungi</taxon>
        <taxon>Dikarya</taxon>
        <taxon>Ascomycota</taxon>
        <taxon>Pezizomycotina</taxon>
        <taxon>Dothideomycetes</taxon>
        <taxon>Dothideomycetidae</taxon>
        <taxon>Dothideales</taxon>
        <taxon>Saccotheciaceae</taxon>
        <taxon>Aureobasidium</taxon>
    </lineage>
</organism>
<keyword evidence="5 8" id="KW-0378">Hydrolase</keyword>
<keyword evidence="9" id="KW-1185">Reference proteome</keyword>
<dbReference type="RefSeq" id="XP_040881088.1">
    <property type="nucleotide sequence ID" value="XM_041026132.1"/>
</dbReference>
<evidence type="ECO:0000256" key="2">
    <source>
        <dbReference type="ARBA" id="ARBA00022645"/>
    </source>
</evidence>
<dbReference type="Pfam" id="PF00450">
    <property type="entry name" value="Peptidase_S10"/>
    <property type="match status" value="1"/>
</dbReference>
<feature type="chain" id="PRO_5001702259" evidence="7">
    <location>
        <begin position="22"/>
        <end position="609"/>
    </location>
</feature>
<dbReference type="GO" id="GO:0006508">
    <property type="term" value="P:proteolysis"/>
    <property type="evidence" value="ECO:0007669"/>
    <property type="project" value="UniProtKB-KW"/>
</dbReference>
<dbReference type="PRINTS" id="PR00724">
    <property type="entry name" value="CRBOXYPTASEC"/>
</dbReference>
<evidence type="ECO:0000256" key="3">
    <source>
        <dbReference type="ARBA" id="ARBA00022670"/>
    </source>
</evidence>
<dbReference type="EMBL" id="KL584829">
    <property type="protein sequence ID" value="KEQ64065.1"/>
    <property type="molecule type" value="Genomic_DNA"/>
</dbReference>
<reference evidence="8 9" key="1">
    <citation type="journal article" date="2014" name="BMC Genomics">
        <title>Genome sequencing of four Aureobasidium pullulans varieties: biotechnological potential, stress tolerance, and description of new species.</title>
        <authorList>
            <person name="Gostin Ar C."/>
            <person name="Ohm R.A."/>
            <person name="Kogej T."/>
            <person name="Sonjak S."/>
            <person name="Turk M."/>
            <person name="Zajc J."/>
            <person name="Zalar P."/>
            <person name="Grube M."/>
            <person name="Sun H."/>
            <person name="Han J."/>
            <person name="Sharma A."/>
            <person name="Chiniquy J."/>
            <person name="Ngan C.Y."/>
            <person name="Lipzen A."/>
            <person name="Barry K."/>
            <person name="Grigoriev I.V."/>
            <person name="Gunde-Cimerman N."/>
        </authorList>
    </citation>
    <scope>NUCLEOTIDE SEQUENCE [LARGE SCALE GENOMIC DNA]</scope>
    <source>
        <strain evidence="8 9">CBS 110374</strain>
    </source>
</reference>
<feature type="signal peptide" evidence="7">
    <location>
        <begin position="1"/>
        <end position="21"/>
    </location>
</feature>
<evidence type="ECO:0000256" key="1">
    <source>
        <dbReference type="ARBA" id="ARBA00009431"/>
    </source>
</evidence>
<name>A0A074VTG6_AURM1</name>
<dbReference type="Proteomes" id="UP000030672">
    <property type="component" value="Unassembled WGS sequence"/>
</dbReference>
<dbReference type="HOGENOM" id="CLU_008523_10_3_1"/>
<gene>
    <name evidence="8" type="ORF">M437DRAFT_73922</name>
</gene>
<dbReference type="PANTHER" id="PTHR11802">
    <property type="entry name" value="SERINE PROTEASE FAMILY S10 SERINE CARBOXYPEPTIDASE"/>
    <property type="match status" value="1"/>
</dbReference>
<accession>A0A074VTG6</accession>
<comment type="similarity">
    <text evidence="1">Belongs to the peptidase S10 family.</text>
</comment>